<dbReference type="EMBL" id="JAIWOZ010000002">
    <property type="protein sequence ID" value="KAH6608506.1"/>
    <property type="molecule type" value="Genomic_DNA"/>
</dbReference>
<feature type="compositionally biased region" description="Polar residues" evidence="1">
    <location>
        <begin position="62"/>
        <end position="76"/>
    </location>
</feature>
<reference evidence="2" key="1">
    <citation type="submission" date="2021-08" db="EMBL/GenBank/DDBJ databases">
        <title>Chromosome-Level Trichoderma cornu-damae using Hi-C Data.</title>
        <authorList>
            <person name="Kim C.S."/>
        </authorList>
    </citation>
    <scope>NUCLEOTIDE SEQUENCE</scope>
    <source>
        <strain evidence="2">KA19-0412C</strain>
    </source>
</reference>
<evidence type="ECO:0000256" key="1">
    <source>
        <dbReference type="SAM" id="MobiDB-lite"/>
    </source>
</evidence>
<gene>
    <name evidence="2" type="ORF">Trco_001852</name>
</gene>
<protein>
    <submittedName>
        <fullName evidence="2">Uncharacterized protein</fullName>
    </submittedName>
</protein>
<dbReference type="OrthoDB" id="5334244at2759"/>
<proteinExistence type="predicted"/>
<dbReference type="Proteomes" id="UP000827724">
    <property type="component" value="Unassembled WGS sequence"/>
</dbReference>
<name>A0A9P8QNR8_9HYPO</name>
<dbReference type="AlphaFoldDB" id="A0A9P8QNR8"/>
<comment type="caution">
    <text evidence="2">The sequence shown here is derived from an EMBL/GenBank/DDBJ whole genome shotgun (WGS) entry which is preliminary data.</text>
</comment>
<feature type="region of interest" description="Disordered" evidence="1">
    <location>
        <begin position="26"/>
        <end position="88"/>
    </location>
</feature>
<keyword evidence="3" id="KW-1185">Reference proteome</keyword>
<evidence type="ECO:0000313" key="2">
    <source>
        <dbReference type="EMBL" id="KAH6608506.1"/>
    </source>
</evidence>
<organism evidence="2 3">
    <name type="scientific">Trichoderma cornu-damae</name>
    <dbReference type="NCBI Taxonomy" id="654480"/>
    <lineage>
        <taxon>Eukaryota</taxon>
        <taxon>Fungi</taxon>
        <taxon>Dikarya</taxon>
        <taxon>Ascomycota</taxon>
        <taxon>Pezizomycotina</taxon>
        <taxon>Sordariomycetes</taxon>
        <taxon>Hypocreomycetidae</taxon>
        <taxon>Hypocreales</taxon>
        <taxon>Hypocreaceae</taxon>
        <taxon>Trichoderma</taxon>
    </lineage>
</organism>
<accession>A0A9P8QNR8</accession>
<sequence>MTSTLHLRHIPSTGLIRITPISTFRRSIHQTVPRPQPAAKADEDENLEQSEGKEHKGAPQPRISNLSMPGVNTSLGLTEEEKEEVRRQ</sequence>
<evidence type="ECO:0000313" key="3">
    <source>
        <dbReference type="Proteomes" id="UP000827724"/>
    </source>
</evidence>